<organism evidence="1 3">
    <name type="scientific">Iris pallida</name>
    <name type="common">Sweet iris</name>
    <dbReference type="NCBI Taxonomy" id="29817"/>
    <lineage>
        <taxon>Eukaryota</taxon>
        <taxon>Viridiplantae</taxon>
        <taxon>Streptophyta</taxon>
        <taxon>Embryophyta</taxon>
        <taxon>Tracheophyta</taxon>
        <taxon>Spermatophyta</taxon>
        <taxon>Magnoliopsida</taxon>
        <taxon>Liliopsida</taxon>
        <taxon>Asparagales</taxon>
        <taxon>Iridaceae</taxon>
        <taxon>Iridoideae</taxon>
        <taxon>Irideae</taxon>
        <taxon>Iris</taxon>
    </lineage>
</organism>
<keyword evidence="3" id="KW-1185">Reference proteome</keyword>
<evidence type="ECO:0000313" key="3">
    <source>
        <dbReference type="Proteomes" id="UP001140949"/>
    </source>
</evidence>
<sequence length="94" mass="10145">MGAFNIDCDAVHPKDEAATVLIIRGAVKIYETPAYSDMVQNFMDLYLSWEGPEELLLSQGVAVGSEVEVGGVGDCSTCQGKCRNSITSTFSLFF</sequence>
<name>A0AAX6ELK2_IRIPA</name>
<reference evidence="1" key="2">
    <citation type="submission" date="2023-04" db="EMBL/GenBank/DDBJ databases">
        <authorList>
            <person name="Bruccoleri R.E."/>
            <person name="Oakeley E.J."/>
            <person name="Faust A.-M."/>
            <person name="Dessus-Babus S."/>
            <person name="Altorfer M."/>
            <person name="Burckhardt D."/>
            <person name="Oertli M."/>
            <person name="Naumann U."/>
            <person name="Petersen F."/>
            <person name="Wong J."/>
        </authorList>
    </citation>
    <scope>NUCLEOTIDE SEQUENCE</scope>
    <source>
        <strain evidence="1">GSM-AAB239-AS_SAM_17_03QT</strain>
        <tissue evidence="1">Leaf</tissue>
    </source>
</reference>
<dbReference type="AlphaFoldDB" id="A0AAX6ELK2"/>
<reference evidence="1" key="1">
    <citation type="journal article" date="2023" name="GigaByte">
        <title>Genome assembly of the bearded iris, Iris pallida Lam.</title>
        <authorList>
            <person name="Bruccoleri R.E."/>
            <person name="Oakeley E.J."/>
            <person name="Faust A.M.E."/>
            <person name="Altorfer M."/>
            <person name="Dessus-Babus S."/>
            <person name="Burckhardt D."/>
            <person name="Oertli M."/>
            <person name="Naumann U."/>
            <person name="Petersen F."/>
            <person name="Wong J."/>
        </authorList>
    </citation>
    <scope>NUCLEOTIDE SEQUENCE</scope>
    <source>
        <strain evidence="1">GSM-AAB239-AS_SAM_17_03QT</strain>
    </source>
</reference>
<gene>
    <name evidence="1" type="ORF">M6B38_182695</name>
    <name evidence="2" type="ORF">M6B38_360540</name>
</gene>
<dbReference type="Proteomes" id="UP001140949">
    <property type="component" value="Unassembled WGS sequence"/>
</dbReference>
<dbReference type="EMBL" id="JANAVB010035729">
    <property type="protein sequence ID" value="KAJ6804940.1"/>
    <property type="molecule type" value="Genomic_DNA"/>
</dbReference>
<dbReference type="EMBL" id="JANAVB010018993">
    <property type="protein sequence ID" value="KAJ6829240.1"/>
    <property type="molecule type" value="Genomic_DNA"/>
</dbReference>
<protein>
    <submittedName>
        <fullName evidence="1">Granule-bound starch synthase 1b, chloroplastic/amyloplastic</fullName>
    </submittedName>
</protein>
<comment type="caution">
    <text evidence="1">The sequence shown here is derived from an EMBL/GenBank/DDBJ whole genome shotgun (WGS) entry which is preliminary data.</text>
</comment>
<evidence type="ECO:0000313" key="2">
    <source>
        <dbReference type="EMBL" id="KAJ6829240.1"/>
    </source>
</evidence>
<evidence type="ECO:0000313" key="1">
    <source>
        <dbReference type="EMBL" id="KAJ6804940.1"/>
    </source>
</evidence>
<proteinExistence type="predicted"/>
<accession>A0AAX6ELK2</accession>